<dbReference type="Gene3D" id="1.10.357.10">
    <property type="entry name" value="Tetracycline Repressor, domain 2"/>
    <property type="match status" value="1"/>
</dbReference>
<dbReference type="SUPFAM" id="SSF46689">
    <property type="entry name" value="Homeodomain-like"/>
    <property type="match status" value="1"/>
</dbReference>
<organism evidence="4">
    <name type="scientific">uncultured Ramlibacter sp</name>
    <dbReference type="NCBI Taxonomy" id="260755"/>
    <lineage>
        <taxon>Bacteria</taxon>
        <taxon>Pseudomonadati</taxon>
        <taxon>Pseudomonadota</taxon>
        <taxon>Betaproteobacteria</taxon>
        <taxon>Burkholderiales</taxon>
        <taxon>Comamonadaceae</taxon>
        <taxon>Ramlibacter</taxon>
        <taxon>environmental samples</taxon>
    </lineage>
</organism>
<evidence type="ECO:0000313" key="4">
    <source>
        <dbReference type="EMBL" id="CAA9441647.1"/>
    </source>
</evidence>
<keyword evidence="1 2" id="KW-0238">DNA-binding</keyword>
<feature type="DNA-binding region" description="H-T-H motif" evidence="2">
    <location>
        <begin position="45"/>
        <end position="64"/>
    </location>
</feature>
<dbReference type="GO" id="GO:0045892">
    <property type="term" value="P:negative regulation of DNA-templated transcription"/>
    <property type="evidence" value="ECO:0007669"/>
    <property type="project" value="InterPro"/>
</dbReference>
<dbReference type="InterPro" id="IPR036271">
    <property type="entry name" value="Tet_transcr_reg_TetR-rel_C_sf"/>
</dbReference>
<gene>
    <name evidence="4" type="ORF">AVDCRST_MAG51-3331</name>
</gene>
<evidence type="ECO:0000256" key="2">
    <source>
        <dbReference type="PROSITE-ProRule" id="PRU00335"/>
    </source>
</evidence>
<dbReference type="InterPro" id="IPR013573">
    <property type="entry name" value="Tscrpt_reg_YcdC_C"/>
</dbReference>
<dbReference type="PANTHER" id="PTHR30328:SF54">
    <property type="entry name" value="HTH-TYPE TRANSCRIPTIONAL REPRESSOR SCO4008"/>
    <property type="match status" value="1"/>
</dbReference>
<dbReference type="GO" id="GO:0003677">
    <property type="term" value="F:DNA binding"/>
    <property type="evidence" value="ECO:0007669"/>
    <property type="project" value="UniProtKB-UniRule"/>
</dbReference>
<feature type="domain" description="HTH tetR-type" evidence="3">
    <location>
        <begin position="22"/>
        <end position="82"/>
    </location>
</feature>
<sequence length="218" mass="24033">MAGSLPLPETAAPRTGAKENRERILAAIRAAAIAEFSEKGLSGTSTQAIAARAGLTKPQLHYYIKGKEDLYEELLMSVVADWKSMFDAGSTDPGRVLADYIGSKVRLAFEKPEVSRILTREVLDGGRNLDRFWPDSRRRTREKVAVINGWIARGLMKPVDPQMLLMHIWAMTQFYADSALQVQQLSQPVAAPNAEAVAREITRFVLRGCGLPEPHSAS</sequence>
<dbReference type="PANTHER" id="PTHR30328">
    <property type="entry name" value="TRANSCRIPTIONAL REPRESSOR"/>
    <property type="match status" value="1"/>
</dbReference>
<protein>
    <submittedName>
        <fullName evidence="4">Transcriptional regulator, AcrR family</fullName>
    </submittedName>
</protein>
<dbReference type="EMBL" id="CADCUX010000720">
    <property type="protein sequence ID" value="CAA9441647.1"/>
    <property type="molecule type" value="Genomic_DNA"/>
</dbReference>
<accession>A0A6J4QJG5</accession>
<dbReference type="Pfam" id="PF08362">
    <property type="entry name" value="TetR_C_3"/>
    <property type="match status" value="1"/>
</dbReference>
<dbReference type="AlphaFoldDB" id="A0A6J4QJG5"/>
<dbReference type="InterPro" id="IPR009057">
    <property type="entry name" value="Homeodomain-like_sf"/>
</dbReference>
<dbReference type="InterPro" id="IPR050109">
    <property type="entry name" value="HTH-type_TetR-like_transc_reg"/>
</dbReference>
<dbReference type="PRINTS" id="PR00455">
    <property type="entry name" value="HTHTETR"/>
</dbReference>
<dbReference type="Pfam" id="PF00440">
    <property type="entry name" value="TetR_N"/>
    <property type="match status" value="1"/>
</dbReference>
<evidence type="ECO:0000259" key="3">
    <source>
        <dbReference type="PROSITE" id="PS50977"/>
    </source>
</evidence>
<dbReference type="Gene3D" id="1.10.10.60">
    <property type="entry name" value="Homeodomain-like"/>
    <property type="match status" value="1"/>
</dbReference>
<dbReference type="InterPro" id="IPR001647">
    <property type="entry name" value="HTH_TetR"/>
</dbReference>
<proteinExistence type="predicted"/>
<reference evidence="4" key="1">
    <citation type="submission" date="2020-02" db="EMBL/GenBank/DDBJ databases">
        <authorList>
            <person name="Meier V. D."/>
        </authorList>
    </citation>
    <scope>NUCLEOTIDE SEQUENCE</scope>
    <source>
        <strain evidence="4">AVDCRST_MAG51</strain>
    </source>
</reference>
<evidence type="ECO:0000256" key="1">
    <source>
        <dbReference type="ARBA" id="ARBA00023125"/>
    </source>
</evidence>
<name>A0A6J4QJG5_9BURK</name>
<dbReference type="PROSITE" id="PS50977">
    <property type="entry name" value="HTH_TETR_2"/>
    <property type="match status" value="1"/>
</dbReference>
<dbReference type="SUPFAM" id="SSF48498">
    <property type="entry name" value="Tetracyclin repressor-like, C-terminal domain"/>
    <property type="match status" value="1"/>
</dbReference>